<sequence length="311" mass="35445">MDYGRELQGLICKAHRVGFSMQVAADGYLPSRRHNFAMGLASMHIAQLLDKRWREIRLNKQIDRSLDWREVFNIAIQYRRLVDPEQPIFWVDKMPDYSTEEGYHTEINFIKEEAKRNINENGFMVSTQVPSSRSDERLDGSMVVLSRDNSNKMTFAISIVNNKARTQLYHAEIDAVFNQIQEEIKRIGIGKALNTDSVMDKILTMMYYIYNLMPLTKGNSAVIYSVAVGIIMSVNKFVFGKIPSGKLLEMEAILSGAPDAFILVTKNWMNVRGADVPITIHPKIWDVLPTVRNVVEVLNVNTDLCVMPANP</sequence>
<gene>
    <name evidence="1" type="ORF">CGI_10018024</name>
</gene>
<name>K1R166_MAGGI</name>
<dbReference type="EMBL" id="JH816405">
    <property type="protein sequence ID" value="EKC43037.1"/>
    <property type="molecule type" value="Genomic_DNA"/>
</dbReference>
<accession>K1R166</accession>
<organism evidence="1">
    <name type="scientific">Magallana gigas</name>
    <name type="common">Pacific oyster</name>
    <name type="synonym">Crassostrea gigas</name>
    <dbReference type="NCBI Taxonomy" id="29159"/>
    <lineage>
        <taxon>Eukaryota</taxon>
        <taxon>Metazoa</taxon>
        <taxon>Spiralia</taxon>
        <taxon>Lophotrochozoa</taxon>
        <taxon>Mollusca</taxon>
        <taxon>Bivalvia</taxon>
        <taxon>Autobranchia</taxon>
        <taxon>Pteriomorphia</taxon>
        <taxon>Ostreida</taxon>
        <taxon>Ostreoidea</taxon>
        <taxon>Ostreidae</taxon>
        <taxon>Magallana</taxon>
    </lineage>
</organism>
<dbReference type="InParanoid" id="K1R166"/>
<dbReference type="PANTHER" id="PTHR44523:SF1">
    <property type="entry name" value="TETRATRICOPEPTIDE REPEAT PROTEIN 13"/>
    <property type="match status" value="1"/>
</dbReference>
<protein>
    <submittedName>
        <fullName evidence="1">Tetratricopeptide repeat protein 13</fullName>
    </submittedName>
</protein>
<proteinExistence type="predicted"/>
<dbReference type="PANTHER" id="PTHR44523">
    <property type="entry name" value="TETRATRICOPEPTIDE REPEAT PROTEIN 13"/>
    <property type="match status" value="1"/>
</dbReference>
<reference evidence="1" key="1">
    <citation type="journal article" date="2012" name="Nature">
        <title>The oyster genome reveals stress adaptation and complexity of shell formation.</title>
        <authorList>
            <person name="Zhang G."/>
            <person name="Fang X."/>
            <person name="Guo X."/>
            <person name="Li L."/>
            <person name="Luo R."/>
            <person name="Xu F."/>
            <person name="Yang P."/>
            <person name="Zhang L."/>
            <person name="Wang X."/>
            <person name="Qi H."/>
            <person name="Xiong Z."/>
            <person name="Que H."/>
            <person name="Xie Y."/>
            <person name="Holland P.W."/>
            <person name="Paps J."/>
            <person name="Zhu Y."/>
            <person name="Wu F."/>
            <person name="Chen Y."/>
            <person name="Wang J."/>
            <person name="Peng C."/>
            <person name="Meng J."/>
            <person name="Yang L."/>
            <person name="Liu J."/>
            <person name="Wen B."/>
            <person name="Zhang N."/>
            <person name="Huang Z."/>
            <person name="Zhu Q."/>
            <person name="Feng Y."/>
            <person name="Mount A."/>
            <person name="Hedgecock D."/>
            <person name="Xu Z."/>
            <person name="Liu Y."/>
            <person name="Domazet-Loso T."/>
            <person name="Du Y."/>
            <person name="Sun X."/>
            <person name="Zhang S."/>
            <person name="Liu B."/>
            <person name="Cheng P."/>
            <person name="Jiang X."/>
            <person name="Li J."/>
            <person name="Fan D."/>
            <person name="Wang W."/>
            <person name="Fu W."/>
            <person name="Wang T."/>
            <person name="Wang B."/>
            <person name="Zhang J."/>
            <person name="Peng Z."/>
            <person name="Li Y."/>
            <person name="Li N."/>
            <person name="Wang J."/>
            <person name="Chen M."/>
            <person name="He Y."/>
            <person name="Tan F."/>
            <person name="Song X."/>
            <person name="Zheng Q."/>
            <person name="Huang R."/>
            <person name="Yang H."/>
            <person name="Du X."/>
            <person name="Chen L."/>
            <person name="Yang M."/>
            <person name="Gaffney P.M."/>
            <person name="Wang S."/>
            <person name="Luo L."/>
            <person name="She Z."/>
            <person name="Ming Y."/>
            <person name="Huang W."/>
            <person name="Zhang S."/>
            <person name="Huang B."/>
            <person name="Zhang Y."/>
            <person name="Qu T."/>
            <person name="Ni P."/>
            <person name="Miao G."/>
            <person name="Wang J."/>
            <person name="Wang Q."/>
            <person name="Steinberg C.E."/>
            <person name="Wang H."/>
            <person name="Li N."/>
            <person name="Qian L."/>
            <person name="Zhang G."/>
            <person name="Li Y."/>
            <person name="Yang H."/>
            <person name="Liu X."/>
            <person name="Wang J."/>
            <person name="Yin Y."/>
            <person name="Wang J."/>
        </authorList>
    </citation>
    <scope>NUCLEOTIDE SEQUENCE [LARGE SCALE GENOMIC DNA]</scope>
    <source>
        <strain evidence="1">05x7-T-G4-1.051#20</strain>
    </source>
</reference>
<dbReference type="HOGENOM" id="CLU_895021_0_0_1"/>
<evidence type="ECO:0000313" key="1">
    <source>
        <dbReference type="EMBL" id="EKC43037.1"/>
    </source>
</evidence>
<dbReference type="AlphaFoldDB" id="K1R166"/>